<accession>A0ACC0ZEC0</accession>
<keyword evidence="2" id="KW-1185">Reference proteome</keyword>
<dbReference type="Proteomes" id="UP001163603">
    <property type="component" value="Chromosome 2"/>
</dbReference>
<evidence type="ECO:0000313" key="1">
    <source>
        <dbReference type="EMBL" id="KAJ0048962.1"/>
    </source>
</evidence>
<comment type="caution">
    <text evidence="1">The sequence shown here is derived from an EMBL/GenBank/DDBJ whole genome shotgun (WGS) entry which is preliminary data.</text>
</comment>
<organism evidence="1 2">
    <name type="scientific">Pistacia integerrima</name>
    <dbReference type="NCBI Taxonomy" id="434235"/>
    <lineage>
        <taxon>Eukaryota</taxon>
        <taxon>Viridiplantae</taxon>
        <taxon>Streptophyta</taxon>
        <taxon>Embryophyta</taxon>
        <taxon>Tracheophyta</taxon>
        <taxon>Spermatophyta</taxon>
        <taxon>Magnoliopsida</taxon>
        <taxon>eudicotyledons</taxon>
        <taxon>Gunneridae</taxon>
        <taxon>Pentapetalae</taxon>
        <taxon>rosids</taxon>
        <taxon>malvids</taxon>
        <taxon>Sapindales</taxon>
        <taxon>Anacardiaceae</taxon>
        <taxon>Pistacia</taxon>
    </lineage>
</organism>
<name>A0ACC0ZEC0_9ROSI</name>
<protein>
    <submittedName>
        <fullName evidence="1">Uncharacterized protein</fullName>
    </submittedName>
</protein>
<evidence type="ECO:0000313" key="2">
    <source>
        <dbReference type="Proteomes" id="UP001163603"/>
    </source>
</evidence>
<gene>
    <name evidence="1" type="ORF">Pint_14837</name>
</gene>
<dbReference type="EMBL" id="CM047737">
    <property type="protein sequence ID" value="KAJ0048962.1"/>
    <property type="molecule type" value="Genomic_DNA"/>
</dbReference>
<sequence>MDSSNNITATKTLKGRLNNGETLYGLFLLSFFPTLAEISGQAGYDFVVVDMEHDHGGISQALSCLHTLAATHTAAILRLPENSPTWAKKAPDLGPDGLMFPMIDVETEEGVKRIGEISAGDGTIGFECECRVLGGPGSEKVKEMISFAEKAELGSGGGYLAGFAMPQDAPIDRLKRLQY</sequence>
<proteinExistence type="predicted"/>
<reference evidence="2" key="1">
    <citation type="journal article" date="2023" name="G3 (Bethesda)">
        <title>Genome assembly and association tests identify interacting loci associated with vigor, precocity, and sex in interspecific pistachio rootstocks.</title>
        <authorList>
            <person name="Palmer W."/>
            <person name="Jacygrad E."/>
            <person name="Sagayaradj S."/>
            <person name="Cavanaugh K."/>
            <person name="Han R."/>
            <person name="Bertier L."/>
            <person name="Beede B."/>
            <person name="Kafkas S."/>
            <person name="Golino D."/>
            <person name="Preece J."/>
            <person name="Michelmore R."/>
        </authorList>
    </citation>
    <scope>NUCLEOTIDE SEQUENCE [LARGE SCALE GENOMIC DNA]</scope>
</reference>